<protein>
    <recommendedName>
        <fullName evidence="4">Outer membrane beta-barrel protein</fullName>
    </recommendedName>
</protein>
<dbReference type="AlphaFoldDB" id="A0A7W9B0G6"/>
<dbReference type="EMBL" id="JACIJG010000015">
    <property type="protein sequence ID" value="MBB5703549.1"/>
    <property type="molecule type" value="Genomic_DNA"/>
</dbReference>
<dbReference type="InterPro" id="IPR018759">
    <property type="entry name" value="BBP2_2"/>
</dbReference>
<evidence type="ECO:0000313" key="3">
    <source>
        <dbReference type="Proteomes" id="UP000555546"/>
    </source>
</evidence>
<organism evidence="2 3">
    <name type="scientific">Brucella daejeonensis</name>
    <dbReference type="NCBI Taxonomy" id="659015"/>
    <lineage>
        <taxon>Bacteria</taxon>
        <taxon>Pseudomonadati</taxon>
        <taxon>Pseudomonadota</taxon>
        <taxon>Alphaproteobacteria</taxon>
        <taxon>Hyphomicrobiales</taxon>
        <taxon>Brucellaceae</taxon>
        <taxon>Brucella/Ochrobactrum group</taxon>
        <taxon>Brucella</taxon>
    </lineage>
</organism>
<reference evidence="2 3" key="1">
    <citation type="submission" date="2020-08" db="EMBL/GenBank/DDBJ databases">
        <title>Genomic Encyclopedia of Type Strains, Phase IV (KMG-IV): sequencing the most valuable type-strain genomes for metagenomic binning, comparative biology and taxonomic classification.</title>
        <authorList>
            <person name="Goeker M."/>
        </authorList>
    </citation>
    <scope>NUCLEOTIDE SEQUENCE [LARGE SCALE GENOMIC DNA]</scope>
    <source>
        <strain evidence="2 3">DSM 26944</strain>
    </source>
</reference>
<sequence length="535" mass="56581">MLFAKALSGGSTPIARRLRCLLLTGVAMAIGHGPSLAQNAYLRGSVAEDVLSASSPETLATRGLAAPGYEGGSADAADMADDGYTPPETPAATGPASQPGSQAATQPVPLPQDRETSGPDNMRVGSINTEADNATGRAQRENLRQAPEQGRGGGTQETDPFAPVGIRTGSFILRPSLEQGIRATTNGDNSASGSSAVLNETTLRLNAQSDWSRHQAMLDASGTWSKSISGEDVSEPQIDIQGRLRLDLGDQTTVNTGAGYRLRRESASSPNGVVGALKRPLVHTFNGELGVERDLGLLFGGVTGRVEHDMYGDAELASGGSVSQKDRDNTYASITLRGGFALSAALKPFAEVELGKRIFDEKVDSNGYERSGSQFALRGGLIVDMGEKLNGEFAAGYMRANSDDPRLGNVSGPSINAALNWSPLRGTDVRLFAQTMVDSSTSPGITGSLLHFASLDVTRQIRSDLSLNGRLDANIRQNKDGTGTDYTIGAQIGATYWINRFVGLDARLRHEFLTSKVSGREYKSDSIYLGVKVQR</sequence>
<evidence type="ECO:0000313" key="2">
    <source>
        <dbReference type="EMBL" id="MBB5703549.1"/>
    </source>
</evidence>
<evidence type="ECO:0000256" key="1">
    <source>
        <dbReference type="SAM" id="MobiDB-lite"/>
    </source>
</evidence>
<dbReference type="RefSeq" id="WP_183655447.1">
    <property type="nucleotide sequence ID" value="NZ_JACIJG010000015.1"/>
</dbReference>
<accession>A0A7W9B0G6</accession>
<name>A0A7W9B0G6_9HYPH</name>
<comment type="caution">
    <text evidence="2">The sequence shown here is derived from an EMBL/GenBank/DDBJ whole genome shotgun (WGS) entry which is preliminary data.</text>
</comment>
<keyword evidence="3" id="KW-1185">Reference proteome</keyword>
<proteinExistence type="predicted"/>
<feature type="region of interest" description="Disordered" evidence="1">
    <location>
        <begin position="63"/>
        <end position="163"/>
    </location>
</feature>
<evidence type="ECO:0008006" key="4">
    <source>
        <dbReference type="Google" id="ProtNLM"/>
    </source>
</evidence>
<dbReference type="Proteomes" id="UP000555546">
    <property type="component" value="Unassembled WGS sequence"/>
</dbReference>
<gene>
    <name evidence="2" type="ORF">FHS76_003456</name>
</gene>
<dbReference type="Pfam" id="PF10082">
    <property type="entry name" value="BBP2_2"/>
    <property type="match status" value="1"/>
</dbReference>